<comment type="caution">
    <text evidence="1">The sequence shown here is derived from an EMBL/GenBank/DDBJ whole genome shotgun (WGS) entry which is preliminary data.</text>
</comment>
<protein>
    <submittedName>
        <fullName evidence="1">Uncharacterized protein</fullName>
    </submittedName>
</protein>
<dbReference type="AlphaFoldDB" id="A0A420N6M4"/>
<dbReference type="VEuPathDB" id="FungiDB:HZS61_001986"/>
<proteinExistence type="predicted"/>
<name>A0A420N6M4_FUSOX</name>
<organism evidence="1 2">
    <name type="scientific">Fusarium oxysporum</name>
    <name type="common">Fusarium vascular wilt</name>
    <dbReference type="NCBI Taxonomy" id="5507"/>
    <lineage>
        <taxon>Eukaryota</taxon>
        <taxon>Fungi</taxon>
        <taxon>Dikarya</taxon>
        <taxon>Ascomycota</taxon>
        <taxon>Pezizomycotina</taxon>
        <taxon>Sordariomycetes</taxon>
        <taxon>Hypocreomycetidae</taxon>
        <taxon>Hypocreales</taxon>
        <taxon>Nectriaceae</taxon>
        <taxon>Fusarium</taxon>
        <taxon>Fusarium oxysporum species complex</taxon>
    </lineage>
</organism>
<sequence>MKTSDSLMRQTGNSLADTVPRTIQLFQYIGITQESKPGLIPYYLKDELDECPTYINDIMIRGNVWDPEKKADDPYEVNKGLPENVSAALKVFTDVAKEKLKAAIAEEEEEEKKALKSTVKD</sequence>
<gene>
    <name evidence="1" type="ORF">BFJ69_g7265</name>
</gene>
<evidence type="ECO:0000313" key="1">
    <source>
        <dbReference type="EMBL" id="RKK75935.1"/>
    </source>
</evidence>
<evidence type="ECO:0000313" key="2">
    <source>
        <dbReference type="Proteomes" id="UP000285084"/>
    </source>
</evidence>
<accession>A0A420N6M4</accession>
<reference evidence="1 2" key="1">
    <citation type="journal article" date="2018" name="Sci. Rep.">
        <title>Characterisation of pathogen-specific regions and novel effector candidates in Fusarium oxysporum f. sp. cepae.</title>
        <authorList>
            <person name="Armitage A.D."/>
            <person name="Taylor A."/>
            <person name="Sobczyk M.K."/>
            <person name="Baxter L."/>
            <person name="Greenfield B.P."/>
            <person name="Bates H.J."/>
            <person name="Wilson F."/>
            <person name="Jackson A.C."/>
            <person name="Ott S."/>
            <person name="Harrison R.J."/>
            <person name="Clarkson J.P."/>
        </authorList>
    </citation>
    <scope>NUCLEOTIDE SEQUENCE [LARGE SCALE GENOMIC DNA]</scope>
    <source>
        <strain evidence="1 2">Fo_A13</strain>
    </source>
</reference>
<dbReference type="EMBL" id="MRCX01000056">
    <property type="protein sequence ID" value="RKK75935.1"/>
    <property type="molecule type" value="Genomic_DNA"/>
</dbReference>
<dbReference type="Proteomes" id="UP000285084">
    <property type="component" value="Unassembled WGS sequence"/>
</dbReference>